<dbReference type="EMBL" id="QGNW01000054">
    <property type="protein sequence ID" value="RVX05909.1"/>
    <property type="molecule type" value="Genomic_DNA"/>
</dbReference>
<dbReference type="AlphaFoldDB" id="A0A438JAB9"/>
<gene>
    <name evidence="1" type="ORF">CK203_023747</name>
</gene>
<organism evidence="1 2">
    <name type="scientific">Vitis vinifera</name>
    <name type="common">Grape</name>
    <dbReference type="NCBI Taxonomy" id="29760"/>
    <lineage>
        <taxon>Eukaryota</taxon>
        <taxon>Viridiplantae</taxon>
        <taxon>Streptophyta</taxon>
        <taxon>Embryophyta</taxon>
        <taxon>Tracheophyta</taxon>
        <taxon>Spermatophyta</taxon>
        <taxon>Magnoliopsida</taxon>
        <taxon>eudicotyledons</taxon>
        <taxon>Gunneridae</taxon>
        <taxon>Pentapetalae</taxon>
        <taxon>rosids</taxon>
        <taxon>Vitales</taxon>
        <taxon>Vitaceae</taxon>
        <taxon>Viteae</taxon>
        <taxon>Vitis</taxon>
    </lineage>
</organism>
<proteinExistence type="predicted"/>
<sequence length="179" mass="20657">MLELKICRGVEGDEKDERKFKLERCLNEAERFLFYVVGTEEVKRFSLIFQKGNSHLRGWVVLVDKLHSLGIIPSLKVKGLVSSVEMKSILKEGIVVGSFEKVVKKDLRMIGDVVRFQLEEGEVSCGEEKLRRCLVGWFEELPDQLIDFSWLRNFATSLWSLKRGVKISTFRGALFFILL</sequence>
<reference evidence="1 2" key="1">
    <citation type="journal article" date="2018" name="PLoS Genet.">
        <title>Population sequencing reveals clonal diversity and ancestral inbreeding in the grapevine cultivar Chardonnay.</title>
        <authorList>
            <person name="Roach M.J."/>
            <person name="Johnson D.L."/>
            <person name="Bohlmann J."/>
            <person name="van Vuuren H.J."/>
            <person name="Jones S.J."/>
            <person name="Pretorius I.S."/>
            <person name="Schmidt S.A."/>
            <person name="Borneman A.R."/>
        </authorList>
    </citation>
    <scope>NUCLEOTIDE SEQUENCE [LARGE SCALE GENOMIC DNA]</scope>
    <source>
        <strain evidence="2">cv. Chardonnay</strain>
        <tissue evidence="1">Leaf</tissue>
    </source>
</reference>
<accession>A0A438JAB9</accession>
<evidence type="ECO:0000313" key="2">
    <source>
        <dbReference type="Proteomes" id="UP000288805"/>
    </source>
</evidence>
<evidence type="ECO:0000313" key="1">
    <source>
        <dbReference type="EMBL" id="RVX05909.1"/>
    </source>
</evidence>
<comment type="caution">
    <text evidence="1">The sequence shown here is derived from an EMBL/GenBank/DDBJ whole genome shotgun (WGS) entry which is preliminary data.</text>
</comment>
<dbReference type="Proteomes" id="UP000288805">
    <property type="component" value="Unassembled WGS sequence"/>
</dbReference>
<protein>
    <recommendedName>
        <fullName evidence="3">DUF4283 domain-containing protein</fullName>
    </recommendedName>
</protein>
<name>A0A438JAB9_VITVI</name>
<evidence type="ECO:0008006" key="3">
    <source>
        <dbReference type="Google" id="ProtNLM"/>
    </source>
</evidence>